<evidence type="ECO:0000256" key="8">
    <source>
        <dbReference type="ARBA" id="ARBA00022777"/>
    </source>
</evidence>
<feature type="domain" description="Thymidylate kinase-like" evidence="10">
    <location>
        <begin position="9"/>
        <end position="193"/>
    </location>
</feature>
<evidence type="ECO:0000313" key="11">
    <source>
        <dbReference type="EMBL" id="RSH87192.1"/>
    </source>
</evidence>
<evidence type="ECO:0000256" key="5">
    <source>
        <dbReference type="ARBA" id="ARBA00022679"/>
    </source>
</evidence>
<dbReference type="InterPro" id="IPR018094">
    <property type="entry name" value="Thymidylate_kinase"/>
</dbReference>
<dbReference type="Proteomes" id="UP000279259">
    <property type="component" value="Unassembled WGS sequence"/>
</dbReference>
<dbReference type="HAMAP" id="MF_00165">
    <property type="entry name" value="Thymidylate_kinase"/>
    <property type="match status" value="1"/>
</dbReference>
<keyword evidence="12" id="KW-1185">Reference proteome</keyword>
<dbReference type="GO" id="GO:0005524">
    <property type="term" value="F:ATP binding"/>
    <property type="evidence" value="ECO:0007669"/>
    <property type="project" value="UniProtKB-KW"/>
</dbReference>
<dbReference type="PANTHER" id="PTHR10344:SF1">
    <property type="entry name" value="THYMIDYLATE KINASE"/>
    <property type="match status" value="1"/>
</dbReference>
<dbReference type="CDD" id="cd01672">
    <property type="entry name" value="TMPK"/>
    <property type="match status" value="1"/>
</dbReference>
<name>A0A427Y7X3_9TREE</name>
<dbReference type="GO" id="GO:0006235">
    <property type="term" value="P:dTTP biosynthetic process"/>
    <property type="evidence" value="ECO:0007669"/>
    <property type="project" value="TreeGrafter"/>
</dbReference>
<dbReference type="STRING" id="1890683.A0A427Y7X3"/>
<dbReference type="PANTHER" id="PTHR10344">
    <property type="entry name" value="THYMIDYLATE KINASE"/>
    <property type="match status" value="1"/>
</dbReference>
<dbReference type="GO" id="GO:0005829">
    <property type="term" value="C:cytosol"/>
    <property type="evidence" value="ECO:0007669"/>
    <property type="project" value="TreeGrafter"/>
</dbReference>
<evidence type="ECO:0000256" key="1">
    <source>
        <dbReference type="ARBA" id="ARBA00004992"/>
    </source>
</evidence>
<dbReference type="SUPFAM" id="SSF52540">
    <property type="entry name" value="P-loop containing nucleoside triphosphate hydrolases"/>
    <property type="match status" value="1"/>
</dbReference>
<dbReference type="GO" id="GO:0006233">
    <property type="term" value="P:dTDP biosynthetic process"/>
    <property type="evidence" value="ECO:0007669"/>
    <property type="project" value="InterPro"/>
</dbReference>
<dbReference type="GO" id="GO:0004798">
    <property type="term" value="F:dTMP kinase activity"/>
    <property type="evidence" value="ECO:0007669"/>
    <property type="project" value="UniProtKB-EC"/>
</dbReference>
<keyword evidence="6" id="KW-0545">Nucleotide biosynthesis</keyword>
<protein>
    <recommendedName>
        <fullName evidence="4">Thymidylate kinase</fullName>
        <ecNumber evidence="3">2.7.4.9</ecNumber>
    </recommendedName>
</protein>
<keyword evidence="8 11" id="KW-0418">Kinase</keyword>
<dbReference type="InterPro" id="IPR027417">
    <property type="entry name" value="P-loop_NTPase"/>
</dbReference>
<evidence type="ECO:0000256" key="7">
    <source>
        <dbReference type="ARBA" id="ARBA00022741"/>
    </source>
</evidence>
<dbReference type="AlphaFoldDB" id="A0A427Y7X3"/>
<keyword evidence="7" id="KW-0547">Nucleotide-binding</keyword>
<organism evidence="11 12">
    <name type="scientific">Saitozyma podzolica</name>
    <dbReference type="NCBI Taxonomy" id="1890683"/>
    <lineage>
        <taxon>Eukaryota</taxon>
        <taxon>Fungi</taxon>
        <taxon>Dikarya</taxon>
        <taxon>Basidiomycota</taxon>
        <taxon>Agaricomycotina</taxon>
        <taxon>Tremellomycetes</taxon>
        <taxon>Tremellales</taxon>
        <taxon>Trimorphomycetaceae</taxon>
        <taxon>Saitozyma</taxon>
    </lineage>
</organism>
<comment type="pathway">
    <text evidence="1">Pyrimidine metabolism; dTTP biosynthesis.</text>
</comment>
<dbReference type="NCBIfam" id="TIGR00041">
    <property type="entry name" value="DTMP_kinase"/>
    <property type="match status" value="1"/>
</dbReference>
<dbReference type="GO" id="GO:0006227">
    <property type="term" value="P:dUDP biosynthetic process"/>
    <property type="evidence" value="ECO:0007669"/>
    <property type="project" value="TreeGrafter"/>
</dbReference>
<evidence type="ECO:0000256" key="2">
    <source>
        <dbReference type="ARBA" id="ARBA00009776"/>
    </source>
</evidence>
<dbReference type="OrthoDB" id="425602at2759"/>
<evidence type="ECO:0000256" key="4">
    <source>
        <dbReference type="ARBA" id="ARBA00017144"/>
    </source>
</evidence>
<reference evidence="11 12" key="1">
    <citation type="submission" date="2018-11" db="EMBL/GenBank/DDBJ databases">
        <title>Genome sequence of Saitozyma podzolica DSM 27192.</title>
        <authorList>
            <person name="Aliyu H."/>
            <person name="Gorte O."/>
            <person name="Ochsenreither K."/>
        </authorList>
    </citation>
    <scope>NUCLEOTIDE SEQUENCE [LARGE SCALE GENOMIC DNA]</scope>
    <source>
        <strain evidence="11 12">DSM 27192</strain>
    </source>
</reference>
<dbReference type="Pfam" id="PF02223">
    <property type="entry name" value="Thymidylate_kin"/>
    <property type="match status" value="1"/>
</dbReference>
<keyword evidence="5" id="KW-0808">Transferase</keyword>
<evidence type="ECO:0000256" key="9">
    <source>
        <dbReference type="ARBA" id="ARBA00022840"/>
    </source>
</evidence>
<comment type="similarity">
    <text evidence="2">Belongs to the thymidylate kinase family.</text>
</comment>
<evidence type="ECO:0000259" key="10">
    <source>
        <dbReference type="Pfam" id="PF02223"/>
    </source>
</evidence>
<dbReference type="EC" id="2.7.4.9" evidence="3"/>
<dbReference type="EMBL" id="RSCD01000017">
    <property type="protein sequence ID" value="RSH87192.1"/>
    <property type="molecule type" value="Genomic_DNA"/>
</dbReference>
<evidence type="ECO:0000256" key="6">
    <source>
        <dbReference type="ARBA" id="ARBA00022727"/>
    </source>
</evidence>
<comment type="caution">
    <text evidence="11">The sequence shown here is derived from an EMBL/GenBank/DDBJ whole genome shotgun (WGS) entry which is preliminary data.</text>
</comment>
<proteinExistence type="inferred from homology"/>
<dbReference type="FunFam" id="3.40.50.300:FF:000679">
    <property type="entry name" value="Thymidylate kinase"/>
    <property type="match status" value="1"/>
</dbReference>
<evidence type="ECO:0000313" key="12">
    <source>
        <dbReference type="Proteomes" id="UP000279259"/>
    </source>
</evidence>
<accession>A0A427Y7X3</accession>
<keyword evidence="9" id="KW-0067">ATP-binding</keyword>
<gene>
    <name evidence="11" type="primary">CDC8_1</name>
    <name evidence="11" type="ORF">EHS25_003101</name>
</gene>
<dbReference type="GO" id="GO:0004550">
    <property type="term" value="F:nucleoside diphosphate kinase activity"/>
    <property type="evidence" value="ECO:0007669"/>
    <property type="project" value="TreeGrafter"/>
</dbReference>
<dbReference type="Gene3D" id="3.40.50.300">
    <property type="entry name" value="P-loop containing nucleotide triphosphate hydrolases"/>
    <property type="match status" value="1"/>
</dbReference>
<evidence type="ECO:0000256" key="3">
    <source>
        <dbReference type="ARBA" id="ARBA00012980"/>
    </source>
</evidence>
<dbReference type="GO" id="GO:0005634">
    <property type="term" value="C:nucleus"/>
    <property type="evidence" value="ECO:0007669"/>
    <property type="project" value="TreeGrafter"/>
</dbReference>
<dbReference type="InterPro" id="IPR039430">
    <property type="entry name" value="Thymidylate_kin-like_dom"/>
</dbReference>
<sequence length="214" mass="23866">MARGAFIVLEGLDRSGKSTQVAKLVDRLNQTGHKARLQKFPDRTTAIGKMIDAYLQSQAELDDRAIHLLFSANRWECAEAIKRDLANGMTIVADRYAFSGIAFSAAKGLPFTFCLNPDAGLPLPDLTLYLTVPPEVASTRGAYGVERYENLDMQTRTREQFAAVAREVQARHGEDRWVQVSAVGTIDEVEARIWELVDGALRRVDETRVGELWL</sequence>